<accession>A0AAV6U179</accession>
<evidence type="ECO:0008006" key="4">
    <source>
        <dbReference type="Google" id="ProtNLM"/>
    </source>
</evidence>
<proteinExistence type="predicted"/>
<keyword evidence="1" id="KW-0732">Signal</keyword>
<comment type="caution">
    <text evidence="2">The sequence shown here is derived from an EMBL/GenBank/DDBJ whole genome shotgun (WGS) entry which is preliminary data.</text>
</comment>
<dbReference type="AlphaFoldDB" id="A0AAV6U179"/>
<keyword evidence="3" id="KW-1185">Reference proteome</keyword>
<reference evidence="2 3" key="1">
    <citation type="journal article" date="2022" name="Nat. Ecol. Evol.">
        <title>A masculinizing supergene underlies an exaggerated male reproductive morph in a spider.</title>
        <authorList>
            <person name="Hendrickx F."/>
            <person name="De Corte Z."/>
            <person name="Sonet G."/>
            <person name="Van Belleghem S.M."/>
            <person name="Kostlbacher S."/>
            <person name="Vangestel C."/>
        </authorList>
    </citation>
    <scope>NUCLEOTIDE SEQUENCE [LARGE SCALE GENOMIC DNA]</scope>
    <source>
        <strain evidence="2">W744_W776</strain>
    </source>
</reference>
<organism evidence="2 3">
    <name type="scientific">Oedothorax gibbosus</name>
    <dbReference type="NCBI Taxonomy" id="931172"/>
    <lineage>
        <taxon>Eukaryota</taxon>
        <taxon>Metazoa</taxon>
        <taxon>Ecdysozoa</taxon>
        <taxon>Arthropoda</taxon>
        <taxon>Chelicerata</taxon>
        <taxon>Arachnida</taxon>
        <taxon>Araneae</taxon>
        <taxon>Araneomorphae</taxon>
        <taxon>Entelegynae</taxon>
        <taxon>Araneoidea</taxon>
        <taxon>Linyphiidae</taxon>
        <taxon>Erigoninae</taxon>
        <taxon>Oedothorax</taxon>
    </lineage>
</organism>
<sequence>MRVFYPLALWLLIADRLLTYMVPSLSWAPGEVLKLWAKLVLKSPRPLTTSVLQGAAMAYITQEKQLFVINYFSSKRE</sequence>
<feature type="signal peptide" evidence="1">
    <location>
        <begin position="1"/>
        <end position="19"/>
    </location>
</feature>
<evidence type="ECO:0000313" key="2">
    <source>
        <dbReference type="EMBL" id="KAG8178222.1"/>
    </source>
</evidence>
<evidence type="ECO:0000256" key="1">
    <source>
        <dbReference type="SAM" id="SignalP"/>
    </source>
</evidence>
<dbReference type="Proteomes" id="UP000827092">
    <property type="component" value="Unassembled WGS sequence"/>
</dbReference>
<protein>
    <recommendedName>
        <fullName evidence="4">Secreted protein</fullName>
    </recommendedName>
</protein>
<name>A0AAV6U179_9ARAC</name>
<gene>
    <name evidence="2" type="ORF">JTE90_025106</name>
</gene>
<evidence type="ECO:0000313" key="3">
    <source>
        <dbReference type="Proteomes" id="UP000827092"/>
    </source>
</evidence>
<feature type="chain" id="PRO_5043406268" description="Secreted protein" evidence="1">
    <location>
        <begin position="20"/>
        <end position="77"/>
    </location>
</feature>
<dbReference type="EMBL" id="JAFNEN010000710">
    <property type="protein sequence ID" value="KAG8178222.1"/>
    <property type="molecule type" value="Genomic_DNA"/>
</dbReference>